<sequence length="260" mass="27861">MERRVSKILLEVEYHLDFYMEYLASLAGCAGTKPDDPDLAIEDALGSLEDDQESLAASMESIGEDSDVAMEVKGPLVDPSTLETQPMEIEYHQPSAKLPEDRRQAAQVAAAAREASAEAKAKAKAAANAAEEPQEAAQPAAQGGAGVAQVPYMLDGGVPVPPEFKGDKKSYTVPKPDNASDECGSIGVLWATWQLYVNKAITCEAGGRSFNVNKKDGITLSVRKLGDDWARAWVTAKKLAGWPDENPDSSNSKKKCFLST</sequence>
<name>A0A1Q9CPG9_SYMMI</name>
<evidence type="ECO:0000313" key="2">
    <source>
        <dbReference type="EMBL" id="OLP84829.1"/>
    </source>
</evidence>
<organism evidence="2 3">
    <name type="scientific">Symbiodinium microadriaticum</name>
    <name type="common">Dinoflagellate</name>
    <name type="synonym">Zooxanthella microadriatica</name>
    <dbReference type="NCBI Taxonomy" id="2951"/>
    <lineage>
        <taxon>Eukaryota</taxon>
        <taxon>Sar</taxon>
        <taxon>Alveolata</taxon>
        <taxon>Dinophyceae</taxon>
        <taxon>Suessiales</taxon>
        <taxon>Symbiodiniaceae</taxon>
        <taxon>Symbiodinium</taxon>
    </lineage>
</organism>
<feature type="region of interest" description="Disordered" evidence="1">
    <location>
        <begin position="123"/>
        <end position="143"/>
    </location>
</feature>
<gene>
    <name evidence="2" type="ORF">AK812_SmicGene34257</name>
</gene>
<proteinExistence type="predicted"/>
<dbReference type="Proteomes" id="UP000186817">
    <property type="component" value="Unassembled WGS sequence"/>
</dbReference>
<dbReference type="AlphaFoldDB" id="A0A1Q9CPG9"/>
<evidence type="ECO:0000313" key="3">
    <source>
        <dbReference type="Proteomes" id="UP000186817"/>
    </source>
</evidence>
<accession>A0A1Q9CPG9</accession>
<dbReference type="OrthoDB" id="434712at2759"/>
<dbReference type="EMBL" id="LSRX01001015">
    <property type="protein sequence ID" value="OLP84829.1"/>
    <property type="molecule type" value="Genomic_DNA"/>
</dbReference>
<reference evidence="2 3" key="1">
    <citation type="submission" date="2016-02" db="EMBL/GenBank/DDBJ databases">
        <title>Genome analysis of coral dinoflagellate symbionts highlights evolutionary adaptations to a symbiotic lifestyle.</title>
        <authorList>
            <person name="Aranda M."/>
            <person name="Li Y."/>
            <person name="Liew Y.J."/>
            <person name="Baumgarten S."/>
            <person name="Simakov O."/>
            <person name="Wilson M."/>
            <person name="Piel J."/>
            <person name="Ashoor H."/>
            <person name="Bougouffa S."/>
            <person name="Bajic V.B."/>
            <person name="Ryu T."/>
            <person name="Ravasi T."/>
            <person name="Bayer T."/>
            <person name="Micklem G."/>
            <person name="Kim H."/>
            <person name="Bhak J."/>
            <person name="Lajeunesse T.C."/>
            <person name="Voolstra C.R."/>
        </authorList>
    </citation>
    <scope>NUCLEOTIDE SEQUENCE [LARGE SCALE GENOMIC DNA]</scope>
    <source>
        <strain evidence="2 3">CCMP2467</strain>
    </source>
</reference>
<keyword evidence="3" id="KW-1185">Reference proteome</keyword>
<evidence type="ECO:0000256" key="1">
    <source>
        <dbReference type="SAM" id="MobiDB-lite"/>
    </source>
</evidence>
<feature type="region of interest" description="Disordered" evidence="1">
    <location>
        <begin position="241"/>
        <end position="260"/>
    </location>
</feature>
<comment type="caution">
    <text evidence="2">The sequence shown here is derived from an EMBL/GenBank/DDBJ whole genome shotgun (WGS) entry which is preliminary data.</text>
</comment>
<feature type="compositionally biased region" description="Low complexity" evidence="1">
    <location>
        <begin position="124"/>
        <end position="143"/>
    </location>
</feature>
<protein>
    <submittedName>
        <fullName evidence="2">Uncharacterized protein</fullName>
    </submittedName>
</protein>